<dbReference type="RefSeq" id="WP_182855884.1">
    <property type="nucleotide sequence ID" value="NZ_WMLF01000166.1"/>
</dbReference>
<dbReference type="Gene3D" id="1.10.260.40">
    <property type="entry name" value="lambda repressor-like DNA-binding domains"/>
    <property type="match status" value="1"/>
</dbReference>
<dbReference type="SUPFAM" id="SSF47413">
    <property type="entry name" value="lambda repressor-like DNA-binding domains"/>
    <property type="match status" value="1"/>
</dbReference>
<dbReference type="Proteomes" id="UP000766698">
    <property type="component" value="Unassembled WGS sequence"/>
</dbReference>
<comment type="caution">
    <text evidence="2">The sequence shown here is derived from an EMBL/GenBank/DDBJ whole genome shotgun (WGS) entry which is preliminary data.</text>
</comment>
<feature type="domain" description="HTH cro/C1-type" evidence="1">
    <location>
        <begin position="21"/>
        <end position="75"/>
    </location>
</feature>
<organism evidence="2 3">
    <name type="scientific">Streptomyces durbertensis</name>
    <dbReference type="NCBI Taxonomy" id="2448886"/>
    <lineage>
        <taxon>Bacteria</taxon>
        <taxon>Bacillati</taxon>
        <taxon>Actinomycetota</taxon>
        <taxon>Actinomycetes</taxon>
        <taxon>Kitasatosporales</taxon>
        <taxon>Streptomycetaceae</taxon>
        <taxon>Streptomyces</taxon>
    </lineage>
</organism>
<dbReference type="EMBL" id="WMLF01000166">
    <property type="protein sequence ID" value="MBB1244527.1"/>
    <property type="molecule type" value="Genomic_DNA"/>
</dbReference>
<protein>
    <submittedName>
        <fullName evidence="2">Helix-turn-helix transcriptional regulator</fullName>
    </submittedName>
</protein>
<evidence type="ECO:0000259" key="1">
    <source>
        <dbReference type="PROSITE" id="PS50943"/>
    </source>
</evidence>
<accession>A0ABR6EGT6</accession>
<reference evidence="3" key="1">
    <citation type="journal article" date="2020" name="Syst. Appl. Microbiol.">
        <title>Streptomyces alkaliterrae sp. nov., isolated from an alkaline soil, and emended descriptions of Streptomyces alkaliphilus, Streptomyces calidiresistens and Streptomyces durbertensis.</title>
        <authorList>
            <person name="Swiecimska M."/>
            <person name="Golinska P."/>
            <person name="Nouioui I."/>
            <person name="Wypij M."/>
            <person name="Rai M."/>
            <person name="Sangal V."/>
            <person name="Goodfellow M."/>
        </authorList>
    </citation>
    <scope>NUCLEOTIDE SEQUENCE [LARGE SCALE GENOMIC DNA]</scope>
    <source>
        <strain evidence="3">DSM 104538</strain>
    </source>
</reference>
<dbReference type="InterPro" id="IPR010982">
    <property type="entry name" value="Lambda_DNA-bd_dom_sf"/>
</dbReference>
<dbReference type="SMART" id="SM00530">
    <property type="entry name" value="HTH_XRE"/>
    <property type="match status" value="1"/>
</dbReference>
<keyword evidence="3" id="KW-1185">Reference proteome</keyword>
<dbReference type="Pfam" id="PF19054">
    <property type="entry name" value="DUF5753"/>
    <property type="match status" value="1"/>
</dbReference>
<evidence type="ECO:0000313" key="3">
    <source>
        <dbReference type="Proteomes" id="UP000766698"/>
    </source>
</evidence>
<dbReference type="Pfam" id="PF13560">
    <property type="entry name" value="HTH_31"/>
    <property type="match status" value="1"/>
</dbReference>
<dbReference type="PROSITE" id="PS50943">
    <property type="entry name" value="HTH_CROC1"/>
    <property type="match status" value="1"/>
</dbReference>
<dbReference type="InterPro" id="IPR001387">
    <property type="entry name" value="Cro/C1-type_HTH"/>
</dbReference>
<dbReference type="CDD" id="cd00093">
    <property type="entry name" value="HTH_XRE"/>
    <property type="match status" value="1"/>
</dbReference>
<evidence type="ECO:0000313" key="2">
    <source>
        <dbReference type="EMBL" id="MBB1244527.1"/>
    </source>
</evidence>
<proteinExistence type="predicted"/>
<gene>
    <name evidence="2" type="ORF">GL263_13270</name>
</gene>
<sequence>MDARHADGSPLSPDAMIARRLRQHREARNLSQRALADLVGYPQSYISRAENQLQRIGDGLAEALDEKLGTNGEFVALLEMARALLIEPGARNVVARESEAIRVRVFTSSVMPGVLQTEAYARALLRAGLPHDSASETEDRVAARLKRRTRLLDRRDPPLYRAVIDQAALLRPVAGPKVMSDQLRLLLSFQDNVHVRIQILPLTAGEHGMMGGSLNLLDLESGGTLALVESFRTGEAIEAPREIVEYEELFEAAKEASLSVDDSANLFTRYLQEYDNDRLPPLGLAQE</sequence>
<dbReference type="InterPro" id="IPR043917">
    <property type="entry name" value="DUF5753"/>
</dbReference>
<name>A0ABR6EGT6_9ACTN</name>